<comment type="caution">
    <text evidence="1">The sequence shown here is derived from an EMBL/GenBank/DDBJ whole genome shotgun (WGS) entry which is preliminary data.</text>
</comment>
<dbReference type="EMBL" id="AXDY01000002">
    <property type="protein sequence ID" value="ERS94305.1"/>
    <property type="molecule type" value="Genomic_DNA"/>
</dbReference>
<proteinExistence type="predicted"/>
<evidence type="ECO:0000313" key="1">
    <source>
        <dbReference type="EMBL" id="ERS94305.1"/>
    </source>
</evidence>
<accession>A0ABN0PFA6</accession>
<evidence type="ECO:0000313" key="2">
    <source>
        <dbReference type="Proteomes" id="UP000017131"/>
    </source>
</evidence>
<name>A0ABN0PFA6_STASI</name>
<protein>
    <submittedName>
        <fullName evidence="1">Uncharacterized protein</fullName>
    </submittedName>
</protein>
<dbReference type="Proteomes" id="UP000017131">
    <property type="component" value="Unassembled WGS sequence"/>
</dbReference>
<gene>
    <name evidence="1" type="ORF">SSIM_02310</name>
</gene>
<reference evidence="1 2" key="1">
    <citation type="journal article" date="2013" name="Genome Announc.">
        <title>Draft Genome Sequence of Staphylococcus simulans UMC-CNS-990, Isolated from a Case of Chronic Bovine Mastitis.</title>
        <authorList>
            <person name="Calcutt M.J."/>
            <person name="Foecking M.F."/>
            <person name="Hsieh H.Y."/>
            <person name="Perry J."/>
            <person name="Stewart G.C."/>
            <person name="Middleton J.R."/>
        </authorList>
    </citation>
    <scope>NUCLEOTIDE SEQUENCE [LARGE SCALE GENOMIC DNA]</scope>
    <source>
        <strain evidence="1 2">UMC-CNS-990</strain>
    </source>
</reference>
<keyword evidence="2" id="KW-1185">Reference proteome</keyword>
<organism evidence="1 2">
    <name type="scientific">Staphylococcus simulans UMC-CNS-990</name>
    <dbReference type="NCBI Taxonomy" id="1405498"/>
    <lineage>
        <taxon>Bacteria</taxon>
        <taxon>Bacillati</taxon>
        <taxon>Bacillota</taxon>
        <taxon>Bacilli</taxon>
        <taxon>Bacillales</taxon>
        <taxon>Staphylococcaceae</taxon>
        <taxon>Staphylococcus</taxon>
    </lineage>
</organism>
<sequence length="31" mass="3440">MVKNIEDFPIVFHLNSIIAIFKVILNIGGAL</sequence>